<proteinExistence type="predicted"/>
<comment type="caution">
    <text evidence="1">The sequence shown here is derived from an EMBL/GenBank/DDBJ whole genome shotgun (WGS) entry which is preliminary data.</text>
</comment>
<sequence>MLPCEGRRSCYHRPVQVIYLSSFLTSCLCMPLSETKRFNVLKVTPAGSSGTGKKAFAGI</sequence>
<evidence type="ECO:0000313" key="1">
    <source>
        <dbReference type="EMBL" id="RXI05623.1"/>
    </source>
</evidence>
<protein>
    <submittedName>
        <fullName evidence="1">Uncharacterized protein</fullName>
    </submittedName>
</protein>
<name>A0A498KJV8_MALDO</name>
<gene>
    <name evidence="1" type="ORF">DVH24_017665</name>
</gene>
<reference evidence="1 2" key="1">
    <citation type="submission" date="2018-10" db="EMBL/GenBank/DDBJ databases">
        <title>A high-quality apple genome assembly.</title>
        <authorList>
            <person name="Hu J."/>
        </authorList>
    </citation>
    <scope>NUCLEOTIDE SEQUENCE [LARGE SCALE GENOMIC DNA]</scope>
    <source>
        <strain evidence="2">cv. HFTH1</strain>
        <tissue evidence="1">Young leaf</tissue>
    </source>
</reference>
<organism evidence="1 2">
    <name type="scientific">Malus domestica</name>
    <name type="common">Apple</name>
    <name type="synonym">Pyrus malus</name>
    <dbReference type="NCBI Taxonomy" id="3750"/>
    <lineage>
        <taxon>Eukaryota</taxon>
        <taxon>Viridiplantae</taxon>
        <taxon>Streptophyta</taxon>
        <taxon>Embryophyta</taxon>
        <taxon>Tracheophyta</taxon>
        <taxon>Spermatophyta</taxon>
        <taxon>Magnoliopsida</taxon>
        <taxon>eudicotyledons</taxon>
        <taxon>Gunneridae</taxon>
        <taxon>Pentapetalae</taxon>
        <taxon>rosids</taxon>
        <taxon>fabids</taxon>
        <taxon>Rosales</taxon>
        <taxon>Rosaceae</taxon>
        <taxon>Amygdaloideae</taxon>
        <taxon>Maleae</taxon>
        <taxon>Malus</taxon>
    </lineage>
</organism>
<dbReference type="EMBL" id="RDQH01000328">
    <property type="protein sequence ID" value="RXI05623.1"/>
    <property type="molecule type" value="Genomic_DNA"/>
</dbReference>
<dbReference type="Gene3D" id="2.40.50.1000">
    <property type="match status" value="1"/>
</dbReference>
<dbReference type="AlphaFoldDB" id="A0A498KJV8"/>
<dbReference type="PROSITE" id="PS51257">
    <property type="entry name" value="PROKAR_LIPOPROTEIN"/>
    <property type="match status" value="1"/>
</dbReference>
<keyword evidence="2" id="KW-1185">Reference proteome</keyword>
<dbReference type="Proteomes" id="UP000290289">
    <property type="component" value="Chromosome 2"/>
</dbReference>
<accession>A0A498KJV8</accession>
<evidence type="ECO:0000313" key="2">
    <source>
        <dbReference type="Proteomes" id="UP000290289"/>
    </source>
</evidence>